<dbReference type="InterPro" id="IPR024080">
    <property type="entry name" value="Neurolysin/TOP_N"/>
</dbReference>
<dbReference type="GO" id="GO:0006508">
    <property type="term" value="P:proteolysis"/>
    <property type="evidence" value="ECO:0007669"/>
    <property type="project" value="UniProtKB-KW"/>
</dbReference>
<keyword evidence="6 7" id="KW-0482">Metalloprotease</keyword>
<dbReference type="EMBL" id="MHLH01000005">
    <property type="protein sequence ID" value="OGZ04479.1"/>
    <property type="molecule type" value="Genomic_DNA"/>
</dbReference>
<evidence type="ECO:0000256" key="2">
    <source>
        <dbReference type="ARBA" id="ARBA00022670"/>
    </source>
</evidence>
<dbReference type="GO" id="GO:0006518">
    <property type="term" value="P:peptide metabolic process"/>
    <property type="evidence" value="ECO:0007669"/>
    <property type="project" value="TreeGrafter"/>
</dbReference>
<keyword evidence="5 7" id="KW-0862">Zinc</keyword>
<evidence type="ECO:0000259" key="8">
    <source>
        <dbReference type="Pfam" id="PF01432"/>
    </source>
</evidence>
<evidence type="ECO:0000313" key="10">
    <source>
        <dbReference type="Proteomes" id="UP000178841"/>
    </source>
</evidence>
<dbReference type="InterPro" id="IPR024079">
    <property type="entry name" value="MetalloPept_cat_dom_sf"/>
</dbReference>
<evidence type="ECO:0000256" key="4">
    <source>
        <dbReference type="ARBA" id="ARBA00022801"/>
    </source>
</evidence>
<name>A0A1G2CSW9_9BACT</name>
<dbReference type="PANTHER" id="PTHR11804:SF84">
    <property type="entry name" value="SACCHAROLYSIN"/>
    <property type="match status" value="1"/>
</dbReference>
<keyword evidence="4 7" id="KW-0378">Hydrolase</keyword>
<dbReference type="Gene3D" id="1.10.1370.10">
    <property type="entry name" value="Neurolysin, domain 3"/>
    <property type="match status" value="1"/>
</dbReference>
<evidence type="ECO:0000256" key="3">
    <source>
        <dbReference type="ARBA" id="ARBA00022723"/>
    </source>
</evidence>
<dbReference type="CDD" id="cd06455">
    <property type="entry name" value="M3A_TOP"/>
    <property type="match status" value="1"/>
</dbReference>
<keyword evidence="3 7" id="KW-0479">Metal-binding</keyword>
<dbReference type="InterPro" id="IPR024077">
    <property type="entry name" value="Neurolysin/TOP_dom2"/>
</dbReference>
<accession>A0A1G2CSW9</accession>
<dbReference type="Gene3D" id="3.40.390.10">
    <property type="entry name" value="Collagenase (Catalytic Domain)"/>
    <property type="match status" value="1"/>
</dbReference>
<dbReference type="STRING" id="1798657.A2648_01405"/>
<comment type="similarity">
    <text evidence="1 7">Belongs to the peptidase M3 family.</text>
</comment>
<dbReference type="InterPro" id="IPR001567">
    <property type="entry name" value="Pept_M3A_M3B_dom"/>
</dbReference>
<evidence type="ECO:0000256" key="1">
    <source>
        <dbReference type="ARBA" id="ARBA00006040"/>
    </source>
</evidence>
<dbReference type="SUPFAM" id="SSF55486">
    <property type="entry name" value="Metalloproteases ('zincins'), catalytic domain"/>
    <property type="match status" value="1"/>
</dbReference>
<dbReference type="GO" id="GO:0046872">
    <property type="term" value="F:metal ion binding"/>
    <property type="evidence" value="ECO:0007669"/>
    <property type="project" value="UniProtKB-UniRule"/>
</dbReference>
<dbReference type="Proteomes" id="UP000178841">
    <property type="component" value="Unassembled WGS sequence"/>
</dbReference>
<dbReference type="Pfam" id="PF01432">
    <property type="entry name" value="Peptidase_M3"/>
    <property type="match status" value="1"/>
</dbReference>
<protein>
    <recommendedName>
        <fullName evidence="8">Peptidase M3A/M3B catalytic domain-containing protein</fullName>
    </recommendedName>
</protein>
<gene>
    <name evidence="9" type="ORF">A2648_01405</name>
</gene>
<dbReference type="GO" id="GO:0004222">
    <property type="term" value="F:metalloendopeptidase activity"/>
    <property type="evidence" value="ECO:0007669"/>
    <property type="project" value="InterPro"/>
</dbReference>
<evidence type="ECO:0000313" key="9">
    <source>
        <dbReference type="EMBL" id="OGZ04479.1"/>
    </source>
</evidence>
<organism evidence="9 10">
    <name type="scientific">Candidatus Lloydbacteria bacterium RIFCSPHIGHO2_01_FULL_41_20</name>
    <dbReference type="NCBI Taxonomy" id="1798657"/>
    <lineage>
        <taxon>Bacteria</taxon>
        <taxon>Candidatus Lloydiibacteriota</taxon>
    </lineage>
</organism>
<dbReference type="Gene3D" id="1.20.1050.40">
    <property type="entry name" value="Endopeptidase. Chain P, domain 1"/>
    <property type="match status" value="1"/>
</dbReference>
<evidence type="ECO:0000256" key="5">
    <source>
        <dbReference type="ARBA" id="ARBA00022833"/>
    </source>
</evidence>
<evidence type="ECO:0000256" key="6">
    <source>
        <dbReference type="ARBA" id="ARBA00023049"/>
    </source>
</evidence>
<dbReference type="PANTHER" id="PTHR11804">
    <property type="entry name" value="PROTEASE M3 THIMET OLIGOPEPTIDASE-RELATED"/>
    <property type="match status" value="1"/>
</dbReference>
<comment type="caution">
    <text evidence="9">The sequence shown here is derived from an EMBL/GenBank/DDBJ whole genome shotgun (WGS) entry which is preliminary data.</text>
</comment>
<comment type="cofactor">
    <cofactor evidence="7">
        <name>Zn(2+)</name>
        <dbReference type="ChEBI" id="CHEBI:29105"/>
    </cofactor>
    <text evidence="7">Binds 1 zinc ion.</text>
</comment>
<reference evidence="9 10" key="1">
    <citation type="journal article" date="2016" name="Nat. Commun.">
        <title>Thousands of microbial genomes shed light on interconnected biogeochemical processes in an aquifer system.</title>
        <authorList>
            <person name="Anantharaman K."/>
            <person name="Brown C.T."/>
            <person name="Hug L.A."/>
            <person name="Sharon I."/>
            <person name="Castelle C.J."/>
            <person name="Probst A.J."/>
            <person name="Thomas B.C."/>
            <person name="Singh A."/>
            <person name="Wilkins M.J."/>
            <person name="Karaoz U."/>
            <person name="Brodie E.L."/>
            <person name="Williams K.H."/>
            <person name="Hubbard S.S."/>
            <person name="Banfield J.F."/>
        </authorList>
    </citation>
    <scope>NUCLEOTIDE SEQUENCE [LARGE SCALE GENOMIC DNA]</scope>
</reference>
<sequence>MKIKTYTKKDFAWTQWEAKTIKSFIPKILAHKRKVYAEIKKIPKEKRTFKNTIYALEASDYKFGPILYFIDILSMVSPRESVFSAAKATIKELGQKMVDIEYDKGLYTAVLEYKNGPHHKKEKLLPEEKKLLDDAIKVYRRMGFGLSPKKQKRLKEIFKRLSNLSNDFSNNINEYHDFILVNKDELKGLPERFIGGLAKDKKTGKYKVTLEYPDVGPFMAHADNEKKRKELADKNLQKGGHENMKILEEVLKLRFEKAKLLGYKNHANYVTEMRMVKSGKNAINFVTGLARKLKNGNKKDISELVELKRKITGDKKASILYYDLAYYSEKLKEKKYNLNTEKIREYFPFEKVVKGTFKIYQKLFGVKFQKLNGYPAWHRDVLVYRVIDGGKIISYFMLDLYPRKNKYGHACMVEPISGRLEIFRGDVYVAPVAGMIANFPKPRPGTPSLLDHREVETFFHEFGHVMHGILTKSFYGSQSGTSVVRDFLEAPSQMLENWPWDEKMIGLMSGHYKTGKPLPVSILKNLLKMKNHLICYSSMRQLSQAYFDLYIHTKLPNRPIERIGQDIIYKYTGIHQPKESIFPAGFGHLMGYDAAYYSYMWSLVYAADMFTRFKKEGLLNPKTGMDYRREILEVGGKRDEMVSIKKFLRRKPDNRAFLKEIGAI</sequence>
<feature type="domain" description="Peptidase M3A/M3B catalytic" evidence="8">
    <location>
        <begin position="218"/>
        <end position="662"/>
    </location>
</feature>
<dbReference type="AlphaFoldDB" id="A0A1G2CSW9"/>
<keyword evidence="2 7" id="KW-0645">Protease</keyword>
<proteinExistence type="inferred from homology"/>
<evidence type="ECO:0000256" key="7">
    <source>
        <dbReference type="RuleBase" id="RU003435"/>
    </source>
</evidence>
<dbReference type="InterPro" id="IPR045090">
    <property type="entry name" value="Pept_M3A_M3B"/>
</dbReference>